<dbReference type="UniPathway" id="UPA00989"/>
<comment type="similarity">
    <text evidence="11">Belongs to the class I-like SAM-binding methyltransferase superfamily. TrmB family.</text>
</comment>
<keyword evidence="13" id="KW-1185">Reference proteome</keyword>
<keyword evidence="6 11" id="KW-0949">S-adenosyl-L-methionine</keyword>
<dbReference type="Proteomes" id="UP000789390">
    <property type="component" value="Unassembled WGS sequence"/>
</dbReference>
<evidence type="ECO:0000256" key="1">
    <source>
        <dbReference type="ARBA" id="ARBA00000142"/>
    </source>
</evidence>
<feature type="binding site" evidence="11">
    <location>
        <begin position="136"/>
        <end position="137"/>
    </location>
    <ligand>
        <name>S-adenosyl-L-methionine</name>
        <dbReference type="ChEBI" id="CHEBI:59789"/>
    </ligand>
</feature>
<dbReference type="Gene3D" id="3.40.50.150">
    <property type="entry name" value="Vaccinia Virus protein VP39"/>
    <property type="match status" value="1"/>
</dbReference>
<evidence type="ECO:0000313" key="13">
    <source>
        <dbReference type="Proteomes" id="UP000789390"/>
    </source>
</evidence>
<evidence type="ECO:0000313" key="12">
    <source>
        <dbReference type="EMBL" id="CAH0103148.1"/>
    </source>
</evidence>
<dbReference type="PANTHER" id="PTHR23417">
    <property type="entry name" value="3-DEOXY-D-MANNO-OCTULOSONIC-ACID TRANSFERASE/TRNA GUANINE-N 7 - -METHYLTRANSFERASE"/>
    <property type="match status" value="1"/>
</dbReference>
<dbReference type="HAMAP" id="MF_03055">
    <property type="entry name" value="tRNA_methyltr_TrmB_euk"/>
    <property type="match status" value="1"/>
</dbReference>
<dbReference type="FunFam" id="3.40.50.150:FF:000060">
    <property type="entry name" value="tRNA (guanine-N(7)-)-methyltransferase"/>
    <property type="match status" value="1"/>
</dbReference>
<dbReference type="AlphaFoldDB" id="A0A8J2WIM0"/>
<dbReference type="EMBL" id="CAKKLH010000101">
    <property type="protein sequence ID" value="CAH0103148.1"/>
    <property type="molecule type" value="Genomic_DNA"/>
</dbReference>
<keyword evidence="9 11" id="KW-0539">Nucleus</keyword>
<dbReference type="OrthoDB" id="47276at2759"/>
<evidence type="ECO:0000256" key="5">
    <source>
        <dbReference type="ARBA" id="ARBA00022679"/>
    </source>
</evidence>
<keyword evidence="4 11" id="KW-0489">Methyltransferase</keyword>
<comment type="pathway">
    <text evidence="10 11">tRNA modification; N(7)-methylguanine-tRNA biosynthesis.</text>
</comment>
<keyword evidence="5 11" id="KW-0808">Transferase</keyword>
<comment type="subcellular location">
    <subcellularLocation>
        <location evidence="2 11">Nucleus</location>
    </subcellularLocation>
</comment>
<comment type="caution">
    <text evidence="12">The sequence shown here is derived from an EMBL/GenBank/DDBJ whole genome shotgun (WGS) entry which is preliminary data.</text>
</comment>
<name>A0A8J2WIM0_9CRUS</name>
<reference evidence="12" key="1">
    <citation type="submission" date="2021-11" db="EMBL/GenBank/DDBJ databases">
        <authorList>
            <person name="Schell T."/>
        </authorList>
    </citation>
    <scope>NUCLEOTIDE SEQUENCE</scope>
    <source>
        <strain evidence="12">M5</strain>
    </source>
</reference>
<dbReference type="SUPFAM" id="SSF53335">
    <property type="entry name" value="S-adenosyl-L-methionine-dependent methyltransferases"/>
    <property type="match status" value="1"/>
</dbReference>
<evidence type="ECO:0000256" key="10">
    <source>
        <dbReference type="ARBA" id="ARBA00060552"/>
    </source>
</evidence>
<evidence type="ECO:0000256" key="3">
    <source>
        <dbReference type="ARBA" id="ARBA00022555"/>
    </source>
</evidence>
<evidence type="ECO:0000256" key="9">
    <source>
        <dbReference type="ARBA" id="ARBA00023242"/>
    </source>
</evidence>
<dbReference type="Pfam" id="PF02390">
    <property type="entry name" value="Methyltransf_4"/>
    <property type="match status" value="1"/>
</dbReference>
<feature type="binding site" evidence="11">
    <location>
        <begin position="267"/>
        <end position="269"/>
    </location>
    <ligand>
        <name>S-adenosyl-L-methionine</name>
        <dbReference type="ChEBI" id="CHEBI:59789"/>
    </ligand>
</feature>
<dbReference type="GO" id="GO:0005634">
    <property type="term" value="C:nucleus"/>
    <property type="evidence" value="ECO:0007669"/>
    <property type="project" value="UniProtKB-SubCell"/>
</dbReference>
<feature type="active site" evidence="11">
    <location>
        <position position="192"/>
    </location>
</feature>
<feature type="binding site" evidence="11">
    <location>
        <position position="113"/>
    </location>
    <ligand>
        <name>S-adenosyl-L-methionine</name>
        <dbReference type="ChEBI" id="CHEBI:59789"/>
    </ligand>
</feature>
<evidence type="ECO:0000256" key="8">
    <source>
        <dbReference type="ARBA" id="ARBA00022884"/>
    </source>
</evidence>
<keyword evidence="8 11" id="KW-0694">RNA-binding</keyword>
<evidence type="ECO:0000256" key="4">
    <source>
        <dbReference type="ARBA" id="ARBA00022603"/>
    </source>
</evidence>
<feature type="binding site" evidence="11">
    <location>
        <begin position="169"/>
        <end position="170"/>
    </location>
    <ligand>
        <name>S-adenosyl-L-methionine</name>
        <dbReference type="ChEBI" id="CHEBI:59789"/>
    </ligand>
</feature>
<dbReference type="PANTHER" id="PTHR23417:SF16">
    <property type="entry name" value="TRNA (GUANINE-N(7)-)-METHYLTRANSFERASE"/>
    <property type="match status" value="1"/>
</dbReference>
<evidence type="ECO:0000256" key="7">
    <source>
        <dbReference type="ARBA" id="ARBA00022694"/>
    </source>
</evidence>
<dbReference type="GO" id="GO:0000049">
    <property type="term" value="F:tRNA binding"/>
    <property type="evidence" value="ECO:0007669"/>
    <property type="project" value="UniProtKB-UniRule"/>
</dbReference>
<evidence type="ECO:0000256" key="2">
    <source>
        <dbReference type="ARBA" id="ARBA00004123"/>
    </source>
</evidence>
<dbReference type="InterPro" id="IPR003358">
    <property type="entry name" value="tRNA_(Gua-N-7)_MeTrfase_Trmb"/>
</dbReference>
<evidence type="ECO:0000256" key="11">
    <source>
        <dbReference type="HAMAP-Rule" id="MF_03055"/>
    </source>
</evidence>
<dbReference type="EC" id="2.1.1.33" evidence="11"/>
<gene>
    <name evidence="12" type="ORF">DGAL_LOCUS5682</name>
</gene>
<feature type="binding site" evidence="11">
    <location>
        <position position="189"/>
    </location>
    <ligand>
        <name>S-adenosyl-L-methionine</name>
        <dbReference type="ChEBI" id="CHEBI:59789"/>
    </ligand>
</feature>
<comment type="catalytic activity">
    <reaction evidence="1 11">
        <text>guanosine(46) in tRNA + S-adenosyl-L-methionine = N(7)-methylguanosine(46) in tRNA + S-adenosyl-L-homocysteine</text>
        <dbReference type="Rhea" id="RHEA:42708"/>
        <dbReference type="Rhea" id="RHEA-COMP:10188"/>
        <dbReference type="Rhea" id="RHEA-COMP:10189"/>
        <dbReference type="ChEBI" id="CHEBI:57856"/>
        <dbReference type="ChEBI" id="CHEBI:59789"/>
        <dbReference type="ChEBI" id="CHEBI:74269"/>
        <dbReference type="ChEBI" id="CHEBI:74480"/>
        <dbReference type="EC" id="2.1.1.33"/>
    </reaction>
</comment>
<sequence>MCQQKQPLNNVCKTALPAFKKSFRNWHIFVCSSSNTIPPFMRIYYSSTWNSTTAKMASLPQKKYYRQRAHSNPIADHCFDYPVSPNDMKWDELYPTFNNDGIMKHKVQFADIGCGYGGLLISLSTMFPETLMLGMEIRVKVSEYVQDRIKALRILHPGDYGNVACLRSNAMKYLPCFFAKGQLTKMFFLFPDPHFKKAKHKWRIINDTLLAEYAYVLAEGGLVYTITDVKDLHEWMVMHLEQHPLFKRLTQEELDQDVVVPKLYESTEEGKKVTRNSGDKFLAVFRRIPDPFVPNKTSVNV</sequence>
<dbReference type="GO" id="GO:0106143">
    <property type="term" value="C:tRNA (m7G46) methyltransferase complex"/>
    <property type="evidence" value="ECO:0007669"/>
    <property type="project" value="UniProtKB-ARBA"/>
</dbReference>
<comment type="function">
    <text evidence="11">Catalyzes the formation of N(7)-methylguanine at position 46 (m7G46) in tRNA.</text>
</comment>
<protein>
    <recommendedName>
        <fullName evidence="11">tRNA (guanine-N(7)-)-methyltransferase</fullName>
        <ecNumber evidence="11">2.1.1.33</ecNumber>
    </recommendedName>
    <alternativeName>
        <fullName evidence="11">tRNA (guanine(46)-N(7))-methyltransferase</fullName>
    </alternativeName>
    <alternativeName>
        <fullName evidence="11">tRNA(m7G46)-methyltransferase</fullName>
    </alternativeName>
</protein>
<dbReference type="InterPro" id="IPR025763">
    <property type="entry name" value="Trm8_euk"/>
</dbReference>
<dbReference type="InterPro" id="IPR029063">
    <property type="entry name" value="SAM-dependent_MTases_sf"/>
</dbReference>
<dbReference type="PROSITE" id="PS51625">
    <property type="entry name" value="SAM_MT_TRMB"/>
    <property type="match status" value="1"/>
</dbReference>
<organism evidence="12 13">
    <name type="scientific">Daphnia galeata</name>
    <dbReference type="NCBI Taxonomy" id="27404"/>
    <lineage>
        <taxon>Eukaryota</taxon>
        <taxon>Metazoa</taxon>
        <taxon>Ecdysozoa</taxon>
        <taxon>Arthropoda</taxon>
        <taxon>Crustacea</taxon>
        <taxon>Branchiopoda</taxon>
        <taxon>Diplostraca</taxon>
        <taxon>Cladocera</taxon>
        <taxon>Anomopoda</taxon>
        <taxon>Daphniidae</taxon>
        <taxon>Daphnia</taxon>
    </lineage>
</organism>
<accession>A0A8J2WIM0</accession>
<evidence type="ECO:0000256" key="6">
    <source>
        <dbReference type="ARBA" id="ARBA00022691"/>
    </source>
</evidence>
<keyword evidence="7 11" id="KW-0819">tRNA processing</keyword>
<keyword evidence="3 11" id="KW-0820">tRNA-binding</keyword>
<dbReference type="GO" id="GO:0008176">
    <property type="term" value="F:tRNA (guanine(46)-N7)-methyltransferase activity"/>
    <property type="evidence" value="ECO:0007669"/>
    <property type="project" value="UniProtKB-UniRule"/>
</dbReference>
<proteinExistence type="inferred from homology"/>
<dbReference type="NCBIfam" id="TIGR00091">
    <property type="entry name" value="tRNA (guanosine(46)-N7)-methyltransferase TrmB"/>
    <property type="match status" value="1"/>
</dbReference>